<dbReference type="HAMAP" id="MF_00205">
    <property type="entry name" value="UvrA"/>
    <property type="match status" value="1"/>
</dbReference>
<evidence type="ECO:0000256" key="2">
    <source>
        <dbReference type="ARBA" id="ARBA00022490"/>
    </source>
</evidence>
<evidence type="ECO:0000256" key="13">
    <source>
        <dbReference type="ARBA" id="ARBA00023204"/>
    </source>
</evidence>
<keyword evidence="3 17" id="KW-0479">Metal-binding</keyword>
<keyword evidence="4 17" id="KW-0677">Repeat</keyword>
<dbReference type="GO" id="GO:0006289">
    <property type="term" value="P:nucleotide-excision repair"/>
    <property type="evidence" value="ECO:0007669"/>
    <property type="project" value="UniProtKB-UniRule"/>
</dbReference>
<dbReference type="PANTHER" id="PTHR43152:SF3">
    <property type="entry name" value="UVRABC SYSTEM PROTEIN A"/>
    <property type="match status" value="1"/>
</dbReference>
<dbReference type="PANTHER" id="PTHR43152">
    <property type="entry name" value="UVRABC SYSTEM PROTEIN A"/>
    <property type="match status" value="1"/>
</dbReference>
<evidence type="ECO:0000256" key="1">
    <source>
        <dbReference type="ARBA" id="ARBA00004496"/>
    </source>
</evidence>
<dbReference type="InterPro" id="IPR041102">
    <property type="entry name" value="UvrA_inter"/>
</dbReference>
<keyword evidence="6 17" id="KW-0227">DNA damage</keyword>
<keyword evidence="11 17" id="KW-0267">Excision nuclease</keyword>
<feature type="zinc finger region" description="C4-type" evidence="17">
    <location>
        <begin position="292"/>
        <end position="319"/>
    </location>
</feature>
<evidence type="ECO:0000256" key="15">
    <source>
        <dbReference type="ARBA" id="ARBA00039316"/>
    </source>
</evidence>
<evidence type="ECO:0000256" key="10">
    <source>
        <dbReference type="ARBA" id="ARBA00022840"/>
    </source>
</evidence>
<dbReference type="SUPFAM" id="SSF52540">
    <property type="entry name" value="P-loop containing nucleoside triphosphate hydrolases"/>
    <property type="match status" value="2"/>
</dbReference>
<dbReference type="GO" id="GO:0009380">
    <property type="term" value="C:excinuclease repair complex"/>
    <property type="evidence" value="ECO:0007669"/>
    <property type="project" value="InterPro"/>
</dbReference>
<dbReference type="FunFam" id="1.20.1580.10:FF:000002">
    <property type="entry name" value="UvrABC system protein A"/>
    <property type="match status" value="1"/>
</dbReference>
<dbReference type="KEGG" id="sta:STHERM_c11990"/>
<evidence type="ECO:0000256" key="3">
    <source>
        <dbReference type="ARBA" id="ARBA00022723"/>
    </source>
</evidence>
<dbReference type="CDD" id="cd03271">
    <property type="entry name" value="ABC_UvrA_II"/>
    <property type="match status" value="1"/>
</dbReference>
<dbReference type="GO" id="GO:0009381">
    <property type="term" value="F:excinuclease ABC activity"/>
    <property type="evidence" value="ECO:0007669"/>
    <property type="project" value="UniProtKB-UniRule"/>
</dbReference>
<dbReference type="EMBL" id="CP001698">
    <property type="protein sequence ID" value="ADN02140.1"/>
    <property type="molecule type" value="Genomic_DNA"/>
</dbReference>
<dbReference type="Pfam" id="PF17760">
    <property type="entry name" value="UvrA_inter"/>
    <property type="match status" value="1"/>
</dbReference>
<dbReference type="InterPro" id="IPR003439">
    <property type="entry name" value="ABC_transporter-like_ATP-bd"/>
</dbReference>
<comment type="similarity">
    <text evidence="14 17">Belongs to the ABC transporter superfamily. UvrA family.</text>
</comment>
<keyword evidence="17" id="KW-0742">SOS response</keyword>
<dbReference type="Pfam" id="PF17755">
    <property type="entry name" value="UvrA_DNA-bind"/>
    <property type="match status" value="1"/>
</dbReference>
<dbReference type="InterPro" id="IPR004602">
    <property type="entry name" value="UvrA"/>
</dbReference>
<dbReference type="GO" id="GO:0005737">
    <property type="term" value="C:cytoplasm"/>
    <property type="evidence" value="ECO:0007669"/>
    <property type="project" value="UniProtKB-SubCell"/>
</dbReference>
<dbReference type="GO" id="GO:0016887">
    <property type="term" value="F:ATP hydrolysis activity"/>
    <property type="evidence" value="ECO:0007669"/>
    <property type="project" value="InterPro"/>
</dbReference>
<evidence type="ECO:0000256" key="16">
    <source>
        <dbReference type="ARBA" id="ARBA00042156"/>
    </source>
</evidence>
<comment type="subcellular location">
    <subcellularLocation>
        <location evidence="1 17">Cytoplasm</location>
    </subcellularLocation>
</comment>
<dbReference type="Gene3D" id="1.20.1580.10">
    <property type="entry name" value="ABC transporter ATPase like domain"/>
    <property type="match status" value="3"/>
</dbReference>
<evidence type="ECO:0000256" key="17">
    <source>
        <dbReference type="HAMAP-Rule" id="MF_00205"/>
    </source>
</evidence>
<dbReference type="Gene3D" id="3.30.190.20">
    <property type="match status" value="1"/>
</dbReference>
<evidence type="ECO:0000256" key="11">
    <source>
        <dbReference type="ARBA" id="ARBA00022881"/>
    </source>
</evidence>
<keyword evidence="9 17" id="KW-0862">Zinc</keyword>
<dbReference type="Gene3D" id="3.40.50.300">
    <property type="entry name" value="P-loop containing nucleotide triphosphate hydrolases"/>
    <property type="match status" value="3"/>
</dbReference>
<sequence length="981" mass="109755">MRKDTHSTMRHGSWASSTASWAMPHLETSVVCPYSSVGMDKIIIKGAREHNLKNIDLELPRNKLIVISGLSGSGKSSLAFDTIYAEGQRRYVESLSSYARQFLGRMDKPDVDYIEGLSPAISIEQKTTQRNPRSTVGTVTEIYDYFRLLFARIGVPHCPQCGREIQEQSLDQILEQVLRIPEGTRIMVLSPVVRGKKGEHVRILEDARKAGFVRVRIDGEIRLLDEEITLEKNQKHDIDMVVDRIVMSPNVRRRLAEAVETALELSGGMCVVVEMPEGGEEREHLFSQKHACPVCGVSMPDLEPRLFSFNSPYGACPACSGLGVTMEFDPDLIVPDPSLSFNEGGIAPYSPDSNWQRSRFEAFLSEYGVDLDTPIAEYPEEVREALFYGSDREVEVHYRNRKGTGRFDYRTKFPGILEDLKRRYMETTSEEIKEWLEGFMRQKPCEECKGARLKPEALAVTVGGKNIHEVSCMSVEEALDFFVTLRERISETEYQIARLILKEITSRLSFMKNVGLEYLTLERRASTLSGGEAQRIRLATQIGSSLVGVLYVLDEPTIGLHQRDNQRLIDTLKYLRDLGNTLIVVEHDEQTLRTADYIVDLGPGAGMHGGKVVAQGTVEEVTAVPESLTGQYLAGTLKIEVPSSRRAGNGNALVLKGAKEHNLKNITVRFPLGMFVVITGVSGSGKSTLLNDILYPAVHNRLHRTHWPEGAHEGIEGLEHIDKLINIDQSPIGRTPRSNPATYVGLFTPIRELFASLPESRARGYKPGRFSFNVSGGRCEHCKGDGTIKIEMHFLPDVYITCDVCHGKRFNRETLEIRYRGKTIYDVLEMTVEEAYEFFSPIPPVERRLKTLLDVGLSYIKLGQPATTLSGGEAQRVKLALELSRRSTGRTLYLLDEPTTGLHFADVKKLLDVLNRLVDMGNTVVLIEHNLDVIKQADWIIDLGPEGGEKGGRIVVEGRPEDVAACSASYTGRYLREVLSR</sequence>
<feature type="zinc finger region" description="C4-type" evidence="17">
    <location>
        <begin position="779"/>
        <end position="805"/>
    </location>
</feature>
<evidence type="ECO:0000313" key="20">
    <source>
        <dbReference type="Proteomes" id="UP000001296"/>
    </source>
</evidence>
<feature type="domain" description="ABC transporter" evidence="18">
    <location>
        <begin position="639"/>
        <end position="976"/>
    </location>
</feature>
<dbReference type="InterPro" id="IPR017871">
    <property type="entry name" value="ABC_transporter-like_CS"/>
</dbReference>
<dbReference type="GO" id="GO:0008270">
    <property type="term" value="F:zinc ion binding"/>
    <property type="evidence" value="ECO:0007669"/>
    <property type="project" value="UniProtKB-UniRule"/>
</dbReference>
<evidence type="ECO:0000256" key="9">
    <source>
        <dbReference type="ARBA" id="ARBA00022833"/>
    </source>
</evidence>
<keyword evidence="12 17" id="KW-0238">DNA-binding</keyword>
<keyword evidence="7 17" id="KW-0228">DNA excision</keyword>
<dbReference type="Gene3D" id="1.10.8.280">
    <property type="entry name" value="ABC transporter ATPase domain-like"/>
    <property type="match status" value="1"/>
</dbReference>
<evidence type="ECO:0000256" key="14">
    <source>
        <dbReference type="ARBA" id="ARBA00038000"/>
    </source>
</evidence>
<dbReference type="GO" id="GO:0003677">
    <property type="term" value="F:DNA binding"/>
    <property type="evidence" value="ECO:0007669"/>
    <property type="project" value="UniProtKB-UniRule"/>
</dbReference>
<dbReference type="NCBIfam" id="TIGR00630">
    <property type="entry name" value="uvra"/>
    <property type="match status" value="1"/>
</dbReference>
<evidence type="ECO:0000256" key="12">
    <source>
        <dbReference type="ARBA" id="ARBA00023125"/>
    </source>
</evidence>
<evidence type="ECO:0000313" key="19">
    <source>
        <dbReference type="EMBL" id="ADN02140.1"/>
    </source>
</evidence>
<dbReference type="HOGENOM" id="CLU_001370_0_2_12"/>
<dbReference type="GO" id="GO:0005524">
    <property type="term" value="F:ATP binding"/>
    <property type="evidence" value="ECO:0007669"/>
    <property type="project" value="UniProtKB-UniRule"/>
</dbReference>
<feature type="binding site" evidence="17">
    <location>
        <begin position="680"/>
        <end position="687"/>
    </location>
    <ligand>
        <name>ATP</name>
        <dbReference type="ChEBI" id="CHEBI:30616"/>
    </ligand>
</feature>
<evidence type="ECO:0000259" key="18">
    <source>
        <dbReference type="PROSITE" id="PS50893"/>
    </source>
</evidence>
<accession>E0RT03</accession>
<dbReference type="GO" id="GO:0009432">
    <property type="term" value="P:SOS response"/>
    <property type="evidence" value="ECO:0007669"/>
    <property type="project" value="UniProtKB-UniRule"/>
</dbReference>
<evidence type="ECO:0000256" key="5">
    <source>
        <dbReference type="ARBA" id="ARBA00022741"/>
    </source>
</evidence>
<comment type="function">
    <text evidence="17">The UvrABC repair system catalyzes the recognition and processing of DNA lesions. UvrA is an ATPase and a DNA-binding protein. A damage recognition complex composed of 2 UvrA and 2 UvrB subunits scans DNA for abnormalities. When the presence of a lesion has been verified by UvrB, the UvrA molecules dissociate.</text>
</comment>
<feature type="domain" description="ABC transporter" evidence="18">
    <location>
        <begin position="350"/>
        <end position="634"/>
    </location>
</feature>
<keyword evidence="13 17" id="KW-0234">DNA repair</keyword>
<keyword evidence="10 17" id="KW-0067">ATP-binding</keyword>
<keyword evidence="2 17" id="KW-0963">Cytoplasm</keyword>
<dbReference type="InterPro" id="IPR041552">
    <property type="entry name" value="UvrA_DNA-bd"/>
</dbReference>
<dbReference type="PROSITE" id="PS50893">
    <property type="entry name" value="ABC_TRANSPORTER_2"/>
    <property type="match status" value="2"/>
</dbReference>
<dbReference type="InterPro" id="IPR027417">
    <property type="entry name" value="P-loop_NTPase"/>
</dbReference>
<dbReference type="NCBIfam" id="NF001503">
    <property type="entry name" value="PRK00349.1"/>
    <property type="match status" value="1"/>
</dbReference>
<proteinExistence type="inferred from homology"/>
<keyword evidence="8 17" id="KW-0863">Zinc-finger</keyword>
<dbReference type="eggNOG" id="COG0178">
    <property type="taxonomic scope" value="Bacteria"/>
</dbReference>
<evidence type="ECO:0000256" key="6">
    <source>
        <dbReference type="ARBA" id="ARBA00022763"/>
    </source>
</evidence>
<organism evidence="19 20">
    <name type="scientific">Winmispira thermophila (strain ATCC 49972 / DSM 6192 / RI 19.B1)</name>
    <name type="common">Spirochaeta thermophila</name>
    <dbReference type="NCBI Taxonomy" id="665571"/>
    <lineage>
        <taxon>Bacteria</taxon>
        <taxon>Pseudomonadati</taxon>
        <taxon>Spirochaetota</taxon>
        <taxon>Spirochaetia</taxon>
        <taxon>Winmispirales</taxon>
        <taxon>Winmispiraceae</taxon>
        <taxon>Winmispira</taxon>
    </lineage>
</organism>
<dbReference type="PROSITE" id="PS00211">
    <property type="entry name" value="ABC_TRANSPORTER_1"/>
    <property type="match status" value="2"/>
</dbReference>
<reference evidence="19 20" key="2">
    <citation type="journal article" date="2010" name="J. Bacteriol.">
        <title>Genome sequence of the polysaccharide-degrading, thermophilic anaerobe Spirochaeta thermophila DSM 6192.</title>
        <authorList>
            <person name="Angelov A."/>
            <person name="Liebl S."/>
            <person name="Ballschmiter M."/>
            <person name="Bomeke M."/>
            <person name="Lehmann R."/>
            <person name="Liesegang H."/>
            <person name="Daniel R."/>
            <person name="Liebl W."/>
        </authorList>
    </citation>
    <scope>NUCLEOTIDE SEQUENCE [LARGE SCALE GENOMIC DNA]</scope>
    <source>
        <strain evidence="20">ATCC 49972 / DSM 6192 / RI 19.B1</strain>
    </source>
</reference>
<evidence type="ECO:0000256" key="7">
    <source>
        <dbReference type="ARBA" id="ARBA00022769"/>
    </source>
</evidence>
<feature type="binding site" evidence="17">
    <location>
        <begin position="69"/>
        <end position="76"/>
    </location>
    <ligand>
        <name>ATP</name>
        <dbReference type="ChEBI" id="CHEBI:30616"/>
    </ligand>
</feature>
<evidence type="ECO:0000256" key="4">
    <source>
        <dbReference type="ARBA" id="ARBA00022737"/>
    </source>
</evidence>
<dbReference type="Proteomes" id="UP000001296">
    <property type="component" value="Chromosome"/>
</dbReference>
<comment type="subunit">
    <text evidence="17">Forms a heterotetramer with UvrB during the search for lesions.</text>
</comment>
<protein>
    <recommendedName>
        <fullName evidence="15 17">UvrABC system protein A</fullName>
        <shortName evidence="17">UvrA protein</shortName>
    </recommendedName>
    <alternativeName>
        <fullName evidence="16 17">Excinuclease ABC subunit A</fullName>
    </alternativeName>
</protein>
<evidence type="ECO:0000256" key="8">
    <source>
        <dbReference type="ARBA" id="ARBA00022771"/>
    </source>
</evidence>
<gene>
    <name evidence="17" type="primary">uvrA</name>
    <name evidence="19" type="ordered locus">STHERM_c11990</name>
</gene>
<name>E0RT03_WINT6</name>
<reference key="1">
    <citation type="submission" date="2009-08" db="EMBL/GenBank/DDBJ databases">
        <title>The genome sequence of Spirochaeta thermophila DSM6192.</title>
        <authorList>
            <person name="Angelov A."/>
            <person name="Mientus M."/>
            <person name="Wittenberg S."/>
            <person name="Lehmann R."/>
            <person name="Liesegang H."/>
            <person name="Daniel R."/>
            <person name="Liebl W."/>
        </authorList>
    </citation>
    <scope>NUCLEOTIDE SEQUENCE</scope>
    <source>
        <strain>DSM 6192</strain>
    </source>
</reference>
<dbReference type="PaxDb" id="665571-STHERM_c11990"/>
<dbReference type="AlphaFoldDB" id="E0RT03"/>
<keyword evidence="5 17" id="KW-0547">Nucleotide-binding</keyword>